<gene>
    <name evidence="3" type="ORF">F8153_14435</name>
</gene>
<dbReference type="OrthoDB" id="9804799at2"/>
<feature type="transmembrane region" description="Helical" evidence="1">
    <location>
        <begin position="183"/>
        <end position="207"/>
    </location>
</feature>
<keyword evidence="1" id="KW-1133">Transmembrane helix</keyword>
<dbReference type="RefSeq" id="WP_151867060.1">
    <property type="nucleotide sequence ID" value="NZ_WBZB01000055.1"/>
</dbReference>
<reference evidence="3 4" key="1">
    <citation type="submission" date="2019-10" db="EMBL/GenBank/DDBJ databases">
        <title>Alkaliphilus serpentinus sp. nov. and Alkaliphilus pronyensis sp. nov., two novel anaerobic alkaliphilic species isolated from the serpentinized-hosted hydrothermal field of the Prony Bay (New Caledonia).</title>
        <authorList>
            <person name="Postec A."/>
        </authorList>
    </citation>
    <scope>NUCLEOTIDE SEQUENCE [LARGE SCALE GENOMIC DNA]</scope>
    <source>
        <strain evidence="3 4">LacT</strain>
    </source>
</reference>
<accession>A0A833HLJ9</accession>
<evidence type="ECO:0000313" key="4">
    <source>
        <dbReference type="Proteomes" id="UP000465601"/>
    </source>
</evidence>
<protein>
    <recommendedName>
        <fullName evidence="2">Peptidase M56 domain-containing protein</fullName>
    </recommendedName>
</protein>
<evidence type="ECO:0000256" key="1">
    <source>
        <dbReference type="SAM" id="Phobius"/>
    </source>
</evidence>
<dbReference type="CDD" id="cd07341">
    <property type="entry name" value="M56_BlaR1_MecR1_like"/>
    <property type="match status" value="1"/>
</dbReference>
<dbReference type="Pfam" id="PF05569">
    <property type="entry name" value="Peptidase_M56"/>
    <property type="match status" value="1"/>
</dbReference>
<keyword evidence="1" id="KW-0472">Membrane</keyword>
<dbReference type="PANTHER" id="PTHR34978">
    <property type="entry name" value="POSSIBLE SENSOR-TRANSDUCER PROTEIN BLAR"/>
    <property type="match status" value="1"/>
</dbReference>
<sequence>MPLKVELIKFEQASTVTTNDKDKIVSEEIKCIPTDVSSDSNVDMEVSDGKTYTRNDEMILDNEYIPTYSVNQINNDEIKFEWIDIGTVVWLSGLILLLSIVVSSYLRTYSKLKLKLIGKENTLYRYLNDSKLSIYQGNVEGPMVIGFIKPKIVLPEKKAIDAEMMEYVLLHEKQHIKFFDGTLNAAVLLVALVHWFNPLVWLCYHYFKQDMEGFCDERVISEIGVDKKVNYAEVIVRFANKGYKVWPNYSLTFGEKKTKRRIRNVLNFEPWKVKTFIVAICVVAATIIGFMTQSEISKSDDKSLLSSDIQNETNIPVNNPQEEKVELVMSDQYAYEYFSALMRVHMPDVTFSYLPLQEIEDSFELEEVAPLLLSGDSSFDVYVIPFKSEFAVSLLSKGYYVDLSTYPEMNEVFDHMFPALVEGSTFNDEVFGFPLSVQTYGNLMYPRPDMEKIGWSPERLKTIDDLLDFDKEWGQSNQGKESIAIHRDFVMDQIVFRYIYNHYDYDRYHVDLDNVAFYDVLVSAKRLYESHIIRDDYSYRHNDGYVLQGVMGPYSRYSEYFPMPQVKDQNDKNRMRANWFVINPNSENIDTAVEMLRTLAEVYKLNEVNGDLYRDAEYYLNCSLDLQNIQSKVKKLPSEYLERVNKLYQQHQIFLPIPGESQLREIFTAYLNGDLEMEEAIAEAQQIIDMVSREHRKEAE</sequence>
<keyword evidence="4" id="KW-1185">Reference proteome</keyword>
<proteinExistence type="predicted"/>
<name>A0A833HLJ9_9FIRM</name>
<dbReference type="Gene3D" id="3.40.190.10">
    <property type="entry name" value="Periplasmic binding protein-like II"/>
    <property type="match status" value="1"/>
</dbReference>
<dbReference type="InterPro" id="IPR008756">
    <property type="entry name" value="Peptidase_M56"/>
</dbReference>
<dbReference type="Proteomes" id="UP000465601">
    <property type="component" value="Unassembled WGS sequence"/>
</dbReference>
<dbReference type="EMBL" id="WBZB01000055">
    <property type="protein sequence ID" value="KAB3525926.1"/>
    <property type="molecule type" value="Genomic_DNA"/>
</dbReference>
<evidence type="ECO:0000259" key="2">
    <source>
        <dbReference type="Pfam" id="PF05569"/>
    </source>
</evidence>
<dbReference type="SUPFAM" id="SSF53850">
    <property type="entry name" value="Periplasmic binding protein-like II"/>
    <property type="match status" value="1"/>
</dbReference>
<comment type="caution">
    <text evidence="3">The sequence shown here is derived from an EMBL/GenBank/DDBJ whole genome shotgun (WGS) entry which is preliminary data.</text>
</comment>
<evidence type="ECO:0000313" key="3">
    <source>
        <dbReference type="EMBL" id="KAB3525926.1"/>
    </source>
</evidence>
<keyword evidence="1" id="KW-0812">Transmembrane</keyword>
<feature type="transmembrane region" description="Helical" evidence="1">
    <location>
        <begin position="88"/>
        <end position="106"/>
    </location>
</feature>
<feature type="domain" description="Peptidase M56" evidence="2">
    <location>
        <begin position="74"/>
        <end position="264"/>
    </location>
</feature>
<dbReference type="InterPro" id="IPR052173">
    <property type="entry name" value="Beta-lactam_resp_regulator"/>
</dbReference>
<dbReference type="AlphaFoldDB" id="A0A833HLJ9"/>
<organism evidence="3 4">
    <name type="scientific">Alkaliphilus serpentinus</name>
    <dbReference type="NCBI Taxonomy" id="1482731"/>
    <lineage>
        <taxon>Bacteria</taxon>
        <taxon>Bacillati</taxon>
        <taxon>Bacillota</taxon>
        <taxon>Clostridia</taxon>
        <taxon>Peptostreptococcales</taxon>
        <taxon>Natronincolaceae</taxon>
        <taxon>Alkaliphilus</taxon>
    </lineage>
</organism>
<dbReference type="PANTHER" id="PTHR34978:SF3">
    <property type="entry name" value="SLR0241 PROTEIN"/>
    <property type="match status" value="1"/>
</dbReference>